<dbReference type="EMBL" id="UOGK01000452">
    <property type="protein sequence ID" value="VAX40838.1"/>
    <property type="molecule type" value="Genomic_DNA"/>
</dbReference>
<evidence type="ECO:0000259" key="2">
    <source>
        <dbReference type="Pfam" id="PF04316"/>
    </source>
</evidence>
<feature type="region of interest" description="Disordered" evidence="1">
    <location>
        <begin position="1"/>
        <end position="42"/>
    </location>
</feature>
<feature type="domain" description="Anti-sigma-28 factor FlgM C-terminal" evidence="2">
    <location>
        <begin position="41"/>
        <end position="78"/>
    </location>
</feature>
<protein>
    <recommendedName>
        <fullName evidence="2">Anti-sigma-28 factor FlgM C-terminal domain-containing protein</fullName>
    </recommendedName>
</protein>
<feature type="compositionally biased region" description="Basic and acidic residues" evidence="1">
    <location>
        <begin position="19"/>
        <end position="41"/>
    </location>
</feature>
<accession>A0A3B1DXE0</accession>
<reference evidence="3" key="1">
    <citation type="submission" date="2018-06" db="EMBL/GenBank/DDBJ databases">
        <authorList>
            <person name="Zhirakovskaya E."/>
        </authorList>
    </citation>
    <scope>NUCLEOTIDE SEQUENCE</scope>
</reference>
<evidence type="ECO:0000313" key="3">
    <source>
        <dbReference type="EMBL" id="VAX40838.1"/>
    </source>
</evidence>
<dbReference type="AlphaFoldDB" id="A0A3B1DXE0"/>
<proteinExistence type="predicted"/>
<dbReference type="InterPro" id="IPR031316">
    <property type="entry name" value="FlgM_C"/>
</dbReference>
<dbReference type="SUPFAM" id="SSF101498">
    <property type="entry name" value="Anti-sigma factor FlgM"/>
    <property type="match status" value="1"/>
</dbReference>
<name>A0A3B1DXE0_9ZZZZ</name>
<dbReference type="Pfam" id="PF04316">
    <property type="entry name" value="FlgM"/>
    <property type="match status" value="1"/>
</dbReference>
<feature type="compositionally biased region" description="Gly residues" evidence="1">
    <location>
        <begin position="1"/>
        <end position="12"/>
    </location>
</feature>
<dbReference type="InterPro" id="IPR035890">
    <property type="entry name" value="Anti-sigma-28_factor_FlgM_sf"/>
</dbReference>
<organism evidence="3">
    <name type="scientific">hydrothermal vent metagenome</name>
    <dbReference type="NCBI Taxonomy" id="652676"/>
    <lineage>
        <taxon>unclassified sequences</taxon>
        <taxon>metagenomes</taxon>
        <taxon>ecological metagenomes</taxon>
    </lineage>
</organism>
<sequence length="99" mass="10653">MTELGPIGGGASASGMSRPHLDPAARPGHDAEPKAARRGTDQVEVSNLARSMSRVNQEPPVRQDLIDRVRAEIDAGQYLTPERLDVALERMLDSIDPPA</sequence>
<evidence type="ECO:0000256" key="1">
    <source>
        <dbReference type="SAM" id="MobiDB-lite"/>
    </source>
</evidence>
<gene>
    <name evidence="3" type="ORF">MNBD_PLANCTO03-1034</name>
</gene>